<gene>
    <name evidence="2" type="ORF">BGT96224V316_LOCUS6289</name>
</gene>
<dbReference type="EMBL" id="LR026991">
    <property type="protein sequence ID" value="VDB91319.1"/>
    <property type="molecule type" value="Genomic_DNA"/>
</dbReference>
<sequence>MEIWMCLLLTSIRMRFFLAIPDMQSILSDYIGTTGR</sequence>
<keyword evidence="1" id="KW-0732">Signal</keyword>
<proteinExistence type="predicted"/>
<dbReference type="Proteomes" id="UP000324639">
    <property type="component" value="Chromosome Bgt_-08"/>
</dbReference>
<reference evidence="2 3" key="1">
    <citation type="submission" date="2018-08" db="EMBL/GenBank/DDBJ databases">
        <authorList>
            <person name="Muller C M."/>
        </authorList>
    </citation>
    <scope>NUCLEOTIDE SEQUENCE [LARGE SCALE GENOMIC DNA]</scope>
</reference>
<dbReference type="AlphaFoldDB" id="A0A9X9MKR8"/>
<accession>A0A9X9MKR8</accession>
<evidence type="ECO:0000256" key="1">
    <source>
        <dbReference type="SAM" id="SignalP"/>
    </source>
</evidence>
<evidence type="ECO:0000313" key="2">
    <source>
        <dbReference type="EMBL" id="VDB91319.1"/>
    </source>
</evidence>
<evidence type="ECO:0000313" key="3">
    <source>
        <dbReference type="Proteomes" id="UP000324639"/>
    </source>
</evidence>
<name>A0A9X9MKR8_BLUGR</name>
<protein>
    <submittedName>
        <fullName evidence="2">BgtTE-56090</fullName>
    </submittedName>
</protein>
<keyword evidence="3" id="KW-1185">Reference proteome</keyword>
<organism evidence="2 3">
    <name type="scientific">Blumeria graminis f. sp. tritici</name>
    <dbReference type="NCBI Taxonomy" id="62690"/>
    <lineage>
        <taxon>Eukaryota</taxon>
        <taxon>Fungi</taxon>
        <taxon>Dikarya</taxon>
        <taxon>Ascomycota</taxon>
        <taxon>Pezizomycotina</taxon>
        <taxon>Leotiomycetes</taxon>
        <taxon>Erysiphales</taxon>
        <taxon>Erysiphaceae</taxon>
        <taxon>Blumeria</taxon>
    </lineage>
</organism>
<feature type="chain" id="PRO_5040866226" evidence="1">
    <location>
        <begin position="20"/>
        <end position="36"/>
    </location>
</feature>
<feature type="signal peptide" evidence="1">
    <location>
        <begin position="1"/>
        <end position="19"/>
    </location>
</feature>